<organism evidence="2 3">
    <name type="scientific">Treponema porcinum</name>
    <dbReference type="NCBI Taxonomy" id="261392"/>
    <lineage>
        <taxon>Bacteria</taxon>
        <taxon>Pseudomonadati</taxon>
        <taxon>Spirochaetota</taxon>
        <taxon>Spirochaetia</taxon>
        <taxon>Spirochaetales</taxon>
        <taxon>Treponemataceae</taxon>
        <taxon>Treponema</taxon>
    </lineage>
</organism>
<dbReference type="GeneID" id="78315864"/>
<evidence type="ECO:0000256" key="1">
    <source>
        <dbReference type="SAM" id="SignalP"/>
    </source>
</evidence>
<protein>
    <recommendedName>
        <fullName evidence="4">Lipoprotein</fullName>
    </recommendedName>
</protein>
<feature type="chain" id="PRO_5012933512" description="Lipoprotein" evidence="1">
    <location>
        <begin position="22"/>
        <end position="391"/>
    </location>
</feature>
<sequence length="391" mass="42929">MRSLFCRHSVFFIAFFIFLAASCSKKNELPPQKIPVQAQTFSWYAFTQNSFEKIAKLSDAPVVPAKPWTEAVRISSISCAASADKADGIPEGYAVVNRCGILVFKGDSVELCSDSALFSGKTAGNLVFFSDIPFFSVYRSTFFNDADGKKTQDFTPFLIQFTPDQRIFYPVVTVQNLGFDSRYEITDFIWDGTVWTCSAKASENEKTVFSYCTFQPKEPLYAITPENAGSSLLVAESSAVKFRGAQETLDFSNAPARIKELLGSLPETADFSLSCYTAGGHSPRVFVSAHNKKSSASQLLANALLSENWCGVLFEDGTFFLKGALFSRPVMNGGKPVALKLPKLLAGYVYSGFTVSGSSLYAAWEETSFFKTGRSGFICVDLDAVLYKVEK</sequence>
<accession>A0A1T4JL37</accession>
<proteinExistence type="predicted"/>
<dbReference type="InterPro" id="IPR058399">
    <property type="entry name" value="DUF8086"/>
</dbReference>
<dbReference type="AlphaFoldDB" id="A0A1T4JL37"/>
<dbReference type="Pfam" id="PF26331">
    <property type="entry name" value="DUF8086"/>
    <property type="match status" value="1"/>
</dbReference>
<reference evidence="2 3" key="1">
    <citation type="submission" date="2017-02" db="EMBL/GenBank/DDBJ databases">
        <authorList>
            <person name="Peterson S.W."/>
        </authorList>
    </citation>
    <scope>NUCLEOTIDE SEQUENCE [LARGE SCALE GENOMIC DNA]</scope>
    <source>
        <strain evidence="2 3">ATCC BAA-908</strain>
    </source>
</reference>
<dbReference type="STRING" id="261392.SAMN02745149_00546"/>
<feature type="signal peptide" evidence="1">
    <location>
        <begin position="1"/>
        <end position="21"/>
    </location>
</feature>
<keyword evidence="3" id="KW-1185">Reference proteome</keyword>
<name>A0A1T4JL37_TREPO</name>
<dbReference type="RefSeq" id="WP_078932466.1">
    <property type="nucleotide sequence ID" value="NZ_FUWG01000003.1"/>
</dbReference>
<evidence type="ECO:0000313" key="2">
    <source>
        <dbReference type="EMBL" id="SJZ30895.1"/>
    </source>
</evidence>
<evidence type="ECO:0008006" key="4">
    <source>
        <dbReference type="Google" id="ProtNLM"/>
    </source>
</evidence>
<dbReference type="PROSITE" id="PS51257">
    <property type="entry name" value="PROKAR_LIPOPROTEIN"/>
    <property type="match status" value="1"/>
</dbReference>
<gene>
    <name evidence="2" type="ORF">SAMN02745149_00546</name>
</gene>
<dbReference type="EMBL" id="FUWG01000003">
    <property type="protein sequence ID" value="SJZ30895.1"/>
    <property type="molecule type" value="Genomic_DNA"/>
</dbReference>
<dbReference type="OrthoDB" id="356296at2"/>
<keyword evidence="1" id="KW-0732">Signal</keyword>
<dbReference type="Proteomes" id="UP000190423">
    <property type="component" value="Unassembled WGS sequence"/>
</dbReference>
<evidence type="ECO:0000313" key="3">
    <source>
        <dbReference type="Proteomes" id="UP000190423"/>
    </source>
</evidence>